<dbReference type="InterPro" id="IPR008250">
    <property type="entry name" value="ATPase_P-typ_transduc_dom_A_sf"/>
</dbReference>
<dbReference type="PROSITE" id="PS00154">
    <property type="entry name" value="ATPASE_E1_E2"/>
    <property type="match status" value="1"/>
</dbReference>
<dbReference type="Gene3D" id="1.20.1110.10">
    <property type="entry name" value="Calcium-transporting ATPase, transmembrane domain"/>
    <property type="match status" value="1"/>
</dbReference>
<keyword evidence="6" id="KW-0460">Magnesium</keyword>
<dbReference type="InterPro" id="IPR023214">
    <property type="entry name" value="HAD_sf"/>
</dbReference>
<feature type="domain" description="Cation-transporting P-type ATPase N-terminal" evidence="12">
    <location>
        <begin position="13"/>
        <end position="87"/>
    </location>
</feature>
<gene>
    <name evidence="13" type="ORF">DMH04_17610</name>
</gene>
<evidence type="ECO:0000256" key="6">
    <source>
        <dbReference type="ARBA" id="ARBA00022842"/>
    </source>
</evidence>
<keyword evidence="3 11" id="KW-0812">Transmembrane</keyword>
<keyword evidence="9 11" id="KW-0472">Membrane</keyword>
<dbReference type="OrthoDB" id="9814270at2"/>
<dbReference type="InterPro" id="IPR023299">
    <property type="entry name" value="ATPase_P-typ_cyto_dom_N"/>
</dbReference>
<dbReference type="SUPFAM" id="SSF81653">
    <property type="entry name" value="Calcium ATPase, transduction domain A"/>
    <property type="match status" value="1"/>
</dbReference>
<dbReference type="EMBL" id="QHKI01000013">
    <property type="protein sequence ID" value="RSM85126.1"/>
    <property type="molecule type" value="Genomic_DNA"/>
</dbReference>
<dbReference type="SUPFAM" id="SSF81660">
    <property type="entry name" value="Metal cation-transporting ATPase, ATP-binding domain N"/>
    <property type="match status" value="1"/>
</dbReference>
<sequence length="872" mass="91906">MPTPLATSSPHTDAYRTKTQDLVKVLDTDEQQGLSSDQVEQRRAQFGANTLPVEGDGGALLRLVRQFHDPLVYVLIVSAVVTLSMAQFVDTGVILGVVLLNAVIGYVQESRARSALDALARMVPAEASVIRGGTTLKLAAESLVPGDVLVLQAGDKVAADVRLVGADSLEVDESPLTGESVPVVKSADVIVGETVLADRRNMAYSGTVVTRGAGRGIVVATGADTELGLVNKLVGSADGTQTPLTRKLIGFSRQLALVIVGLAAVTFIIGLLRGSPAGEMFTAAVALAVGAIPEGLPAAVTIVLAIGVVRMSRRNAIVRRLPAVETLGGTTVVCTDKTGTLTANQMTVTAVVVGEKVYEVTGNGYDPVGEVVGLDDAARECLLAGALCNDSSLRQVDGVWEVVGDPTEAALLVSAGKAGVETKEYPRLDVVPFDSAKQLMITLHQGPVGYIKGSVERVLALVAEKDHSAAERWAAQGLRVLAFAKFTPPPGNTRIDEESLPGNVELLGFQVMRDPSRPEAITAVASCQEAGVEVKMITGDHAATAQAIAQDFALGDGVVSGKDIEAMPDDKLAEKSVFARVAPEQKLRLVELLQRKGHVVAMTGDGVNDAPALRQADIGVAMGRGGTEAAKEAADMVLADDNFATIEAAVEEGRGVFDNLRKFLAWTLPTNIAEGLVILVAIVVGAVLPILPVQILWINMTTAVFLGLTLAFEPKEPGIMRRPPRSPKQPLLTRDLIRRIVLVSIVLVAAAFLMFDGLLDAGAPVAEARTAAINVFVFVQIAYLISCRSLDRLRLGGWNRWLVMGIGLMVLLQILITYVPVLNTLFHTAPLDVGVWLLILAASVAAFVVVEVDKLIWRPKGSFGPAVGVDGH</sequence>
<feature type="transmembrane region" description="Helical" evidence="11">
    <location>
        <begin position="833"/>
        <end position="850"/>
    </location>
</feature>
<feature type="transmembrane region" description="Helical" evidence="11">
    <location>
        <begin position="663"/>
        <end position="688"/>
    </location>
</feature>
<comment type="caution">
    <text evidence="13">The sequence shown here is derived from an EMBL/GenBank/DDBJ whole genome shotgun (WGS) entry which is preliminary data.</text>
</comment>
<dbReference type="GO" id="GO:0016887">
    <property type="term" value="F:ATP hydrolysis activity"/>
    <property type="evidence" value="ECO:0007669"/>
    <property type="project" value="InterPro"/>
</dbReference>
<evidence type="ECO:0000256" key="8">
    <source>
        <dbReference type="ARBA" id="ARBA00022989"/>
    </source>
</evidence>
<dbReference type="SMART" id="SM00831">
    <property type="entry name" value="Cation_ATPase_N"/>
    <property type="match status" value="1"/>
</dbReference>
<dbReference type="GO" id="GO:0005524">
    <property type="term" value="F:ATP binding"/>
    <property type="evidence" value="ECO:0007669"/>
    <property type="project" value="UniProtKB-KW"/>
</dbReference>
<feature type="transmembrane region" description="Helical" evidence="11">
    <location>
        <begin position="284"/>
        <end position="309"/>
    </location>
</feature>
<feature type="transmembrane region" description="Helical" evidence="11">
    <location>
        <begin position="694"/>
        <end position="712"/>
    </location>
</feature>
<evidence type="ECO:0000313" key="14">
    <source>
        <dbReference type="Proteomes" id="UP000287547"/>
    </source>
</evidence>
<dbReference type="PRINTS" id="PR00119">
    <property type="entry name" value="CATATPASE"/>
</dbReference>
<evidence type="ECO:0000256" key="4">
    <source>
        <dbReference type="ARBA" id="ARBA00022741"/>
    </source>
</evidence>
<dbReference type="FunFam" id="2.70.150.10:FF:000160">
    <property type="entry name" value="Sarcoplasmic/endoplasmic reticulum calcium ATPase 1"/>
    <property type="match status" value="1"/>
</dbReference>
<evidence type="ECO:0000256" key="2">
    <source>
        <dbReference type="ARBA" id="ARBA00022553"/>
    </source>
</evidence>
<keyword evidence="2" id="KW-0597">Phosphoprotein</keyword>
<dbReference type="RefSeq" id="WP_125727007.1">
    <property type="nucleotide sequence ID" value="NZ_QHKI01000013.1"/>
</dbReference>
<keyword evidence="8 11" id="KW-1133">Transmembrane helix</keyword>
<comment type="catalytic activity">
    <reaction evidence="10">
        <text>ATP + H2O = ADP + phosphate + H(+)</text>
        <dbReference type="Rhea" id="RHEA:13065"/>
        <dbReference type="ChEBI" id="CHEBI:15377"/>
        <dbReference type="ChEBI" id="CHEBI:15378"/>
        <dbReference type="ChEBI" id="CHEBI:30616"/>
        <dbReference type="ChEBI" id="CHEBI:43474"/>
        <dbReference type="ChEBI" id="CHEBI:456216"/>
    </reaction>
</comment>
<dbReference type="InterPro" id="IPR001757">
    <property type="entry name" value="P_typ_ATPase"/>
</dbReference>
<dbReference type="SUPFAM" id="SSF81665">
    <property type="entry name" value="Calcium ATPase, transmembrane domain M"/>
    <property type="match status" value="1"/>
</dbReference>
<feature type="transmembrane region" description="Helical" evidence="11">
    <location>
        <begin position="740"/>
        <end position="759"/>
    </location>
</feature>
<evidence type="ECO:0000256" key="7">
    <source>
        <dbReference type="ARBA" id="ARBA00022967"/>
    </source>
</evidence>
<reference evidence="13 14" key="1">
    <citation type="submission" date="2018-05" db="EMBL/GenBank/DDBJ databases">
        <title>Evolution of GPA BGCs.</title>
        <authorList>
            <person name="Waglechner N."/>
            <person name="Wright G.D."/>
        </authorList>
    </citation>
    <scope>NUCLEOTIDE SEQUENCE [LARGE SCALE GENOMIC DNA]</scope>
    <source>
        <strain evidence="13 14">A82846</strain>
    </source>
</reference>
<name>A0A428ZAQ0_KIBAR</name>
<accession>A0A428ZAQ0</accession>
<feature type="transmembrane region" description="Helical" evidence="11">
    <location>
        <begin position="771"/>
        <end position="790"/>
    </location>
</feature>
<dbReference type="SFLD" id="SFLDS00003">
    <property type="entry name" value="Haloacid_Dehalogenase"/>
    <property type="match status" value="1"/>
</dbReference>
<keyword evidence="4" id="KW-0547">Nucleotide-binding</keyword>
<evidence type="ECO:0000256" key="9">
    <source>
        <dbReference type="ARBA" id="ARBA00023136"/>
    </source>
</evidence>
<dbReference type="InterPro" id="IPR006068">
    <property type="entry name" value="ATPase_P-typ_cation-transptr_C"/>
</dbReference>
<dbReference type="Pfam" id="PF00702">
    <property type="entry name" value="Hydrolase"/>
    <property type="match status" value="1"/>
</dbReference>
<protein>
    <submittedName>
        <fullName evidence="13">Carbonate dehydratase</fullName>
    </submittedName>
</protein>
<evidence type="ECO:0000256" key="1">
    <source>
        <dbReference type="ARBA" id="ARBA00004651"/>
    </source>
</evidence>
<dbReference type="GO" id="GO:0005886">
    <property type="term" value="C:plasma membrane"/>
    <property type="evidence" value="ECO:0007669"/>
    <property type="project" value="UniProtKB-SubCell"/>
</dbReference>
<keyword evidence="5" id="KW-0067">ATP-binding</keyword>
<dbReference type="Proteomes" id="UP000287547">
    <property type="component" value="Unassembled WGS sequence"/>
</dbReference>
<dbReference type="PANTHER" id="PTHR42861">
    <property type="entry name" value="CALCIUM-TRANSPORTING ATPASE"/>
    <property type="match status" value="1"/>
</dbReference>
<feature type="transmembrane region" description="Helical" evidence="11">
    <location>
        <begin position="255"/>
        <end position="272"/>
    </location>
</feature>
<dbReference type="InterPro" id="IPR023298">
    <property type="entry name" value="ATPase_P-typ_TM_dom_sf"/>
</dbReference>
<proteinExistence type="predicted"/>
<dbReference type="Gene3D" id="3.40.1110.10">
    <property type="entry name" value="Calcium-transporting ATPase, cytoplasmic domain N"/>
    <property type="match status" value="1"/>
</dbReference>
<feature type="transmembrane region" description="Helical" evidence="11">
    <location>
        <begin position="71"/>
        <end position="104"/>
    </location>
</feature>
<dbReference type="SFLD" id="SFLDF00027">
    <property type="entry name" value="p-type_atpase"/>
    <property type="match status" value="1"/>
</dbReference>
<dbReference type="Pfam" id="PF00690">
    <property type="entry name" value="Cation_ATPase_N"/>
    <property type="match status" value="1"/>
</dbReference>
<dbReference type="Pfam" id="PF00689">
    <property type="entry name" value="Cation_ATPase_C"/>
    <property type="match status" value="1"/>
</dbReference>
<dbReference type="NCBIfam" id="TIGR01494">
    <property type="entry name" value="ATPase_P-type"/>
    <property type="match status" value="3"/>
</dbReference>
<dbReference type="PRINTS" id="PR00120">
    <property type="entry name" value="HATPASE"/>
</dbReference>
<evidence type="ECO:0000256" key="3">
    <source>
        <dbReference type="ARBA" id="ARBA00022692"/>
    </source>
</evidence>
<keyword evidence="7" id="KW-1278">Translocase</keyword>
<comment type="subcellular location">
    <subcellularLocation>
        <location evidence="1">Cell membrane</location>
        <topology evidence="1">Multi-pass membrane protein</topology>
    </subcellularLocation>
</comment>
<dbReference type="AlphaFoldDB" id="A0A428ZAQ0"/>
<feature type="transmembrane region" description="Helical" evidence="11">
    <location>
        <begin position="802"/>
        <end position="821"/>
    </location>
</feature>
<dbReference type="Pfam" id="PF00122">
    <property type="entry name" value="E1-E2_ATPase"/>
    <property type="match status" value="1"/>
</dbReference>
<organism evidence="13 14">
    <name type="scientific">Kibdelosporangium aridum</name>
    <dbReference type="NCBI Taxonomy" id="2030"/>
    <lineage>
        <taxon>Bacteria</taxon>
        <taxon>Bacillati</taxon>
        <taxon>Actinomycetota</taxon>
        <taxon>Actinomycetes</taxon>
        <taxon>Pseudonocardiales</taxon>
        <taxon>Pseudonocardiaceae</taxon>
        <taxon>Kibdelosporangium</taxon>
    </lineage>
</organism>
<dbReference type="SFLD" id="SFLDG00002">
    <property type="entry name" value="C1.7:_P-type_atpase_like"/>
    <property type="match status" value="1"/>
</dbReference>
<evidence type="ECO:0000256" key="11">
    <source>
        <dbReference type="SAM" id="Phobius"/>
    </source>
</evidence>
<dbReference type="InterPro" id="IPR036412">
    <property type="entry name" value="HAD-like_sf"/>
</dbReference>
<dbReference type="Gene3D" id="2.70.150.10">
    <property type="entry name" value="Calcium-transporting ATPase, cytoplasmic transduction domain A"/>
    <property type="match status" value="1"/>
</dbReference>
<evidence type="ECO:0000256" key="10">
    <source>
        <dbReference type="ARBA" id="ARBA00049360"/>
    </source>
</evidence>
<dbReference type="InterPro" id="IPR059000">
    <property type="entry name" value="ATPase_P-type_domA"/>
</dbReference>
<evidence type="ECO:0000313" key="13">
    <source>
        <dbReference type="EMBL" id="RSM85126.1"/>
    </source>
</evidence>
<dbReference type="SUPFAM" id="SSF56784">
    <property type="entry name" value="HAD-like"/>
    <property type="match status" value="1"/>
</dbReference>
<dbReference type="Gene3D" id="3.40.50.1000">
    <property type="entry name" value="HAD superfamily/HAD-like"/>
    <property type="match status" value="1"/>
</dbReference>
<dbReference type="InterPro" id="IPR018303">
    <property type="entry name" value="ATPase_P-typ_P_site"/>
</dbReference>
<evidence type="ECO:0000259" key="12">
    <source>
        <dbReference type="SMART" id="SM00831"/>
    </source>
</evidence>
<evidence type="ECO:0000256" key="5">
    <source>
        <dbReference type="ARBA" id="ARBA00022840"/>
    </source>
</evidence>
<dbReference type="InterPro" id="IPR044492">
    <property type="entry name" value="P_typ_ATPase_HD_dom"/>
</dbReference>
<dbReference type="InterPro" id="IPR004014">
    <property type="entry name" value="ATPase_P-typ_cation-transptr_N"/>
</dbReference>